<name>A0A518ET08_9BACT</name>
<dbReference type="EMBL" id="CP036434">
    <property type="protein sequence ID" value="QDV07224.1"/>
    <property type="molecule type" value="Genomic_DNA"/>
</dbReference>
<feature type="binding site" evidence="3">
    <location>
        <position position="52"/>
    </location>
    <ligand>
        <name>substrate</name>
    </ligand>
</feature>
<dbReference type="NCBIfam" id="TIGR00652">
    <property type="entry name" value="DapF"/>
    <property type="match status" value="1"/>
</dbReference>
<dbReference type="HAMAP" id="MF_00197">
    <property type="entry name" value="DAP_epimerase"/>
    <property type="match status" value="1"/>
</dbReference>
<comment type="function">
    <text evidence="3">Catalyzes the stereoinversion of LL-2,6-diaminopimelate (L,L-DAP) to meso-diaminopimelate (meso-DAP), a precursor of L-lysine and an essential component of the bacterial peptidoglycan.</text>
</comment>
<gene>
    <name evidence="3 5" type="primary">dapF</name>
    <name evidence="5" type="ORF">Poly30_27430</name>
</gene>
<sequence length="275" mass="29137">MDAESGTGRAFVKMHGLKNHFVIVDARVAPYRPAAAEIARICDVDVGVGADQLVVIEPSARADVFMRLYNVDGREVEACGNATRCVAWIALEETGGDHVRIETLAGVLECRRIGERQVSCDMGRVSMDWQDVPLSEERDTLNLGLNVGPLVNPAALSVGNPHAVFFVDDVDAIDVAGLAPTVQGDRLFPHSVNVGVATLRSADRLQLIVYERGAGLTQACGTGACAAAFAARARGLTEATQLTVELPAGEVGIEIRSDGHAVMSGPVAYCFRGIL</sequence>
<evidence type="ECO:0000313" key="5">
    <source>
        <dbReference type="EMBL" id="QDV07224.1"/>
    </source>
</evidence>
<keyword evidence="2 3" id="KW-0413">Isomerase</keyword>
<protein>
    <recommendedName>
        <fullName evidence="3 4">Diaminopimelate epimerase</fullName>
        <shortName evidence="3">DAP epimerase</shortName>
        <ecNumber evidence="3 4">5.1.1.7</ecNumber>
    </recommendedName>
    <alternativeName>
        <fullName evidence="3">PLP-independent amino acid racemase</fullName>
    </alternativeName>
</protein>
<keyword evidence="6" id="KW-1185">Reference proteome</keyword>
<evidence type="ECO:0000313" key="6">
    <source>
        <dbReference type="Proteomes" id="UP000320390"/>
    </source>
</evidence>
<evidence type="ECO:0000256" key="1">
    <source>
        <dbReference type="ARBA" id="ARBA00010219"/>
    </source>
</evidence>
<feature type="site" description="Could be important to modulate the pK values of the two catalytic cysteine residues" evidence="3">
    <location>
        <position position="211"/>
    </location>
</feature>
<feature type="binding site" evidence="3">
    <location>
        <position position="193"/>
    </location>
    <ligand>
        <name>substrate</name>
    </ligand>
</feature>
<comment type="similarity">
    <text evidence="1 3">Belongs to the diaminopimelate epimerase family.</text>
</comment>
<dbReference type="Gene3D" id="3.10.310.10">
    <property type="entry name" value="Diaminopimelate Epimerase, Chain A, domain 1"/>
    <property type="match status" value="2"/>
</dbReference>
<dbReference type="InterPro" id="IPR001653">
    <property type="entry name" value="DAP_epimerase_DapF"/>
</dbReference>
<dbReference type="GO" id="GO:0009089">
    <property type="term" value="P:lysine biosynthetic process via diaminopimelate"/>
    <property type="evidence" value="ECO:0007669"/>
    <property type="project" value="UniProtKB-UniRule"/>
</dbReference>
<comment type="pathway">
    <text evidence="3">Amino-acid biosynthesis; L-lysine biosynthesis via DAP pathway; DL-2,6-diaminopimelate from LL-2,6-diaminopimelate: step 1/1.</text>
</comment>
<feature type="binding site" evidence="3">
    <location>
        <position position="70"/>
    </location>
    <ligand>
        <name>substrate</name>
    </ligand>
</feature>
<evidence type="ECO:0000256" key="3">
    <source>
        <dbReference type="HAMAP-Rule" id="MF_00197"/>
    </source>
</evidence>
<dbReference type="SUPFAM" id="SSF54506">
    <property type="entry name" value="Diaminopimelate epimerase-like"/>
    <property type="match status" value="2"/>
</dbReference>
<evidence type="ECO:0000256" key="4">
    <source>
        <dbReference type="NCBIfam" id="TIGR00652"/>
    </source>
</evidence>
<keyword evidence="3" id="KW-0963">Cytoplasm</keyword>
<organism evidence="5 6">
    <name type="scientific">Saltatorellus ferox</name>
    <dbReference type="NCBI Taxonomy" id="2528018"/>
    <lineage>
        <taxon>Bacteria</taxon>
        <taxon>Pseudomonadati</taxon>
        <taxon>Planctomycetota</taxon>
        <taxon>Planctomycetia</taxon>
        <taxon>Planctomycetia incertae sedis</taxon>
        <taxon>Saltatorellus</taxon>
    </lineage>
</organism>
<dbReference type="GO" id="GO:0005829">
    <property type="term" value="C:cytosol"/>
    <property type="evidence" value="ECO:0007669"/>
    <property type="project" value="TreeGrafter"/>
</dbReference>
<proteinExistence type="inferred from homology"/>
<dbReference type="PANTHER" id="PTHR31689">
    <property type="entry name" value="DIAMINOPIMELATE EPIMERASE, CHLOROPLASTIC"/>
    <property type="match status" value="1"/>
</dbReference>
<comment type="subcellular location">
    <subcellularLocation>
        <location evidence="3">Cytoplasm</location>
    </subcellularLocation>
</comment>
<feature type="active site" description="Proton acceptor" evidence="3">
    <location>
        <position position="220"/>
    </location>
</feature>
<reference evidence="5 6" key="1">
    <citation type="submission" date="2019-02" db="EMBL/GenBank/DDBJ databases">
        <title>Deep-cultivation of Planctomycetes and their phenomic and genomic characterization uncovers novel biology.</title>
        <authorList>
            <person name="Wiegand S."/>
            <person name="Jogler M."/>
            <person name="Boedeker C."/>
            <person name="Pinto D."/>
            <person name="Vollmers J."/>
            <person name="Rivas-Marin E."/>
            <person name="Kohn T."/>
            <person name="Peeters S.H."/>
            <person name="Heuer A."/>
            <person name="Rast P."/>
            <person name="Oberbeckmann S."/>
            <person name="Bunk B."/>
            <person name="Jeske O."/>
            <person name="Meyerdierks A."/>
            <person name="Storesund J.E."/>
            <person name="Kallscheuer N."/>
            <person name="Luecker S."/>
            <person name="Lage O.M."/>
            <person name="Pohl T."/>
            <person name="Merkel B.J."/>
            <person name="Hornburger P."/>
            <person name="Mueller R.-W."/>
            <person name="Bruemmer F."/>
            <person name="Labrenz M."/>
            <person name="Spormann A.M."/>
            <person name="Op den Camp H."/>
            <person name="Overmann J."/>
            <person name="Amann R."/>
            <person name="Jetten M.S.M."/>
            <person name="Mascher T."/>
            <person name="Medema M.H."/>
            <person name="Devos D.P."/>
            <person name="Kaster A.-K."/>
            <person name="Ovreas L."/>
            <person name="Rohde M."/>
            <person name="Galperin M.Y."/>
            <person name="Jogler C."/>
        </authorList>
    </citation>
    <scope>NUCLEOTIDE SEQUENCE [LARGE SCALE GENOMIC DNA]</scope>
    <source>
        <strain evidence="5 6">Poly30</strain>
    </source>
</reference>
<feature type="binding site" evidence="3">
    <location>
        <position position="19"/>
    </location>
    <ligand>
        <name>substrate</name>
    </ligand>
</feature>
<feature type="active site" description="Proton donor" evidence="3">
    <location>
        <position position="79"/>
    </location>
</feature>
<dbReference type="EC" id="5.1.1.7" evidence="3 4"/>
<dbReference type="OrthoDB" id="9805408at2"/>
<feature type="binding site" evidence="3">
    <location>
        <begin position="80"/>
        <end position="81"/>
    </location>
    <ligand>
        <name>substrate</name>
    </ligand>
</feature>
<dbReference type="Proteomes" id="UP000320390">
    <property type="component" value="Chromosome"/>
</dbReference>
<comment type="catalytic activity">
    <reaction evidence="3">
        <text>(2S,6S)-2,6-diaminopimelate = meso-2,6-diaminopimelate</text>
        <dbReference type="Rhea" id="RHEA:15393"/>
        <dbReference type="ChEBI" id="CHEBI:57609"/>
        <dbReference type="ChEBI" id="CHEBI:57791"/>
        <dbReference type="EC" id="5.1.1.7"/>
    </reaction>
</comment>
<evidence type="ECO:0000256" key="2">
    <source>
        <dbReference type="ARBA" id="ARBA00023235"/>
    </source>
</evidence>
<dbReference type="Pfam" id="PF01678">
    <property type="entry name" value="DAP_epimerase"/>
    <property type="match status" value="2"/>
</dbReference>
<accession>A0A518ET08</accession>
<comment type="subunit">
    <text evidence="3">Homodimer.</text>
</comment>
<feature type="binding site" evidence="3">
    <location>
        <begin position="221"/>
        <end position="222"/>
    </location>
    <ligand>
        <name>substrate</name>
    </ligand>
</feature>
<feature type="binding site" evidence="3">
    <location>
        <position position="160"/>
    </location>
    <ligand>
        <name>substrate</name>
    </ligand>
</feature>
<keyword evidence="3" id="KW-0457">Lysine biosynthesis</keyword>
<keyword evidence="3" id="KW-0028">Amino-acid biosynthesis</keyword>
<dbReference type="AlphaFoldDB" id="A0A518ET08"/>
<dbReference type="UniPathway" id="UPA00034">
    <property type="reaction ID" value="UER00025"/>
</dbReference>
<dbReference type="PANTHER" id="PTHR31689:SF0">
    <property type="entry name" value="DIAMINOPIMELATE EPIMERASE"/>
    <property type="match status" value="1"/>
</dbReference>
<feature type="site" description="Could be important to modulate the pK values of the two catalytic cysteine residues" evidence="3">
    <location>
        <position position="162"/>
    </location>
</feature>
<feature type="binding site" evidence="3">
    <location>
        <begin position="211"/>
        <end position="212"/>
    </location>
    <ligand>
        <name>substrate</name>
    </ligand>
</feature>
<dbReference type="GO" id="GO:0008837">
    <property type="term" value="F:diaminopimelate epimerase activity"/>
    <property type="evidence" value="ECO:0007669"/>
    <property type="project" value="UniProtKB-UniRule"/>
</dbReference>